<dbReference type="InterPro" id="IPR006626">
    <property type="entry name" value="PbH1"/>
</dbReference>
<dbReference type="Pfam" id="PF13229">
    <property type="entry name" value="Beta_helix"/>
    <property type="match status" value="1"/>
</dbReference>
<dbReference type="OrthoDB" id="427974at2759"/>
<dbReference type="AlphaFoldDB" id="A0A9P1CFA8"/>
<evidence type="ECO:0000259" key="2">
    <source>
        <dbReference type="Pfam" id="PF13229"/>
    </source>
</evidence>
<keyword evidence="5" id="KW-1185">Reference proteome</keyword>
<evidence type="ECO:0000313" key="5">
    <source>
        <dbReference type="Proteomes" id="UP001152797"/>
    </source>
</evidence>
<dbReference type="InterPro" id="IPR039448">
    <property type="entry name" value="Beta_helix"/>
</dbReference>
<accession>A0A9P1CFA8</accession>
<keyword evidence="1" id="KW-0677">Repeat</keyword>
<protein>
    <submittedName>
        <fullName evidence="4">Right handed beta helix domain-containing protein</fullName>
    </submittedName>
</protein>
<dbReference type="InterPro" id="IPR011050">
    <property type="entry name" value="Pectin_lyase_fold/virulence"/>
</dbReference>
<dbReference type="GO" id="GO:0006511">
    <property type="term" value="P:ubiquitin-dependent protein catabolic process"/>
    <property type="evidence" value="ECO:0007669"/>
    <property type="project" value="TreeGrafter"/>
</dbReference>
<sequence length="260" mass="28304">NSLATAPRSSGHVTPKMLRWVCVLCILHGAVQVPSFLHFHRGVRTAPRRSARRFFALRALPLQQAVEQLPPDATLRLPPGRHANAEPIVLRRNITLEGFPGSEKTELESCIVFEEGAERAALRNLDIINSRRFAAVHVRCSGAPEVSGCNISSCGIGILTDAPLNTLSNPLISDCRIGPAWQGLVIAGRCRGTFERCVISDCRSAGIRLRNDARPVLRGNLVVGCQGPGMVVWNRAEAQMEDNVFLDNGASETPEETLET</sequence>
<evidence type="ECO:0000313" key="4">
    <source>
        <dbReference type="EMBL" id="CAL4777906.1"/>
    </source>
</evidence>
<evidence type="ECO:0000256" key="1">
    <source>
        <dbReference type="ARBA" id="ARBA00022737"/>
    </source>
</evidence>
<organism evidence="3">
    <name type="scientific">Cladocopium goreaui</name>
    <dbReference type="NCBI Taxonomy" id="2562237"/>
    <lineage>
        <taxon>Eukaryota</taxon>
        <taxon>Sar</taxon>
        <taxon>Alveolata</taxon>
        <taxon>Dinophyceae</taxon>
        <taxon>Suessiales</taxon>
        <taxon>Symbiodiniaceae</taxon>
        <taxon>Cladocopium</taxon>
    </lineage>
</organism>
<feature type="domain" description="Right handed beta helix" evidence="2">
    <location>
        <begin position="120"/>
        <end position="245"/>
    </location>
</feature>
<reference evidence="3" key="1">
    <citation type="submission" date="2022-10" db="EMBL/GenBank/DDBJ databases">
        <authorList>
            <person name="Chen Y."/>
            <person name="Dougan E. K."/>
            <person name="Chan C."/>
            <person name="Rhodes N."/>
            <person name="Thang M."/>
        </authorList>
    </citation>
    <scope>NUCLEOTIDE SEQUENCE</scope>
</reference>
<reference evidence="4 5" key="2">
    <citation type="submission" date="2024-05" db="EMBL/GenBank/DDBJ databases">
        <authorList>
            <person name="Chen Y."/>
            <person name="Shah S."/>
            <person name="Dougan E. K."/>
            <person name="Thang M."/>
            <person name="Chan C."/>
        </authorList>
    </citation>
    <scope>NUCLEOTIDE SEQUENCE [LARGE SCALE GENOMIC DNA]</scope>
</reference>
<proteinExistence type="predicted"/>
<dbReference type="SUPFAM" id="SSF51126">
    <property type="entry name" value="Pectin lyase-like"/>
    <property type="match status" value="1"/>
</dbReference>
<dbReference type="PANTHER" id="PTHR22990">
    <property type="entry name" value="F-BOX ONLY PROTEIN"/>
    <property type="match status" value="1"/>
</dbReference>
<evidence type="ECO:0000313" key="3">
    <source>
        <dbReference type="EMBL" id="CAI3990594.1"/>
    </source>
</evidence>
<dbReference type="Proteomes" id="UP001152797">
    <property type="component" value="Unassembled WGS sequence"/>
</dbReference>
<dbReference type="SMART" id="SM00710">
    <property type="entry name" value="PbH1"/>
    <property type="match status" value="5"/>
</dbReference>
<comment type="caution">
    <text evidence="3">The sequence shown here is derived from an EMBL/GenBank/DDBJ whole genome shotgun (WGS) entry which is preliminary data.</text>
</comment>
<dbReference type="InterPro" id="IPR051550">
    <property type="entry name" value="SCF-Subunits/Alg-Epimerases"/>
</dbReference>
<name>A0A9P1CFA8_9DINO</name>
<feature type="non-terminal residue" evidence="3">
    <location>
        <position position="260"/>
    </location>
</feature>
<gene>
    <name evidence="3" type="ORF">C1SCF055_LOCUS17569</name>
</gene>
<dbReference type="Gene3D" id="2.160.20.10">
    <property type="entry name" value="Single-stranded right-handed beta-helix, Pectin lyase-like"/>
    <property type="match status" value="1"/>
</dbReference>
<dbReference type="EMBL" id="CAMXCT020001492">
    <property type="protein sequence ID" value="CAL1143969.1"/>
    <property type="molecule type" value="Genomic_DNA"/>
</dbReference>
<dbReference type="EMBL" id="CAMXCT010001492">
    <property type="protein sequence ID" value="CAI3990594.1"/>
    <property type="molecule type" value="Genomic_DNA"/>
</dbReference>
<dbReference type="PANTHER" id="PTHR22990:SF15">
    <property type="entry name" value="F-BOX ONLY PROTEIN 10"/>
    <property type="match status" value="1"/>
</dbReference>
<dbReference type="InterPro" id="IPR012334">
    <property type="entry name" value="Pectin_lyas_fold"/>
</dbReference>
<dbReference type="EMBL" id="CAMXCT030001492">
    <property type="protein sequence ID" value="CAL4777906.1"/>
    <property type="molecule type" value="Genomic_DNA"/>
</dbReference>